<keyword evidence="3" id="KW-0663">Pyridoxal phosphate</keyword>
<dbReference type="Gene3D" id="3.40.50.1100">
    <property type="match status" value="2"/>
</dbReference>
<accession>A0A1X7KPE2</accession>
<dbReference type="GO" id="GO:0030378">
    <property type="term" value="F:serine racemase activity"/>
    <property type="evidence" value="ECO:0007669"/>
    <property type="project" value="TreeGrafter"/>
</dbReference>
<comment type="cofactor">
    <cofactor evidence="1">
        <name>pyridoxal 5'-phosphate</name>
        <dbReference type="ChEBI" id="CHEBI:597326"/>
    </cofactor>
</comment>
<gene>
    <name evidence="6" type="ORF">SAMN05661096_03027</name>
</gene>
<dbReference type="PANTHER" id="PTHR43050">
    <property type="entry name" value="SERINE / THREONINE RACEMASE FAMILY MEMBER"/>
    <property type="match status" value="1"/>
</dbReference>
<name>A0A1X7KPE2_9BACT</name>
<sequence length="317" mass="34768">MLLQEIPKKDDILSAEKRIHNYVHRTPVFTSNQLNEILGVHVYFKCENLQKVGAFKMRGASNAILSLTKAQLKKGVATHSSGNHAQAVALTAKLAKIPAYIVMPHNAPEVKVEAVRRYGAEVIYCESNLNAREEMLNEVVEKTGASFIHPYDNYDVIAGQATCAKEMLEDTDHLKALFAPIGGGGLMAGTLLSSQYFGNKTPVIGAEPAGADDAYRSWKAGKIIPMEHPDTIADGLRTSVGERNFPIIQQYVKDIITVSDEEIIEAMRLIFNYLKLVVEPSGAVPFASMIKIKDQFKGKKVGVILCGGNIDLKKLPF</sequence>
<dbReference type="GO" id="GO:0000287">
    <property type="term" value="F:magnesium ion binding"/>
    <property type="evidence" value="ECO:0007669"/>
    <property type="project" value="TreeGrafter"/>
</dbReference>
<evidence type="ECO:0000256" key="2">
    <source>
        <dbReference type="ARBA" id="ARBA00010869"/>
    </source>
</evidence>
<evidence type="ECO:0000259" key="5">
    <source>
        <dbReference type="Pfam" id="PF00291"/>
    </source>
</evidence>
<evidence type="ECO:0000256" key="4">
    <source>
        <dbReference type="ARBA" id="ARBA00023239"/>
    </source>
</evidence>
<dbReference type="AlphaFoldDB" id="A0A1X7KPE2"/>
<dbReference type="Pfam" id="PF00291">
    <property type="entry name" value="PALP"/>
    <property type="match status" value="1"/>
</dbReference>
<keyword evidence="7" id="KW-1185">Reference proteome</keyword>
<dbReference type="STRING" id="1028.SAMN05661096_03027"/>
<proteinExistence type="inferred from homology"/>
<evidence type="ECO:0000256" key="1">
    <source>
        <dbReference type="ARBA" id="ARBA00001933"/>
    </source>
</evidence>
<dbReference type="CDD" id="cd01562">
    <property type="entry name" value="Thr-dehyd"/>
    <property type="match status" value="1"/>
</dbReference>
<dbReference type="RefSeq" id="WP_085518176.1">
    <property type="nucleotide sequence ID" value="NZ_FXAW01000006.1"/>
</dbReference>
<protein>
    <submittedName>
        <fullName evidence="6">Threonine dehydratase</fullName>
    </submittedName>
</protein>
<dbReference type="GO" id="GO:0018114">
    <property type="term" value="F:threonine racemase activity"/>
    <property type="evidence" value="ECO:0007669"/>
    <property type="project" value="TreeGrafter"/>
</dbReference>
<evidence type="ECO:0000256" key="3">
    <source>
        <dbReference type="ARBA" id="ARBA00022898"/>
    </source>
</evidence>
<dbReference type="GO" id="GO:0003941">
    <property type="term" value="F:L-serine ammonia-lyase activity"/>
    <property type="evidence" value="ECO:0007669"/>
    <property type="project" value="TreeGrafter"/>
</dbReference>
<dbReference type="EMBL" id="FXAW01000006">
    <property type="protein sequence ID" value="SMG43438.1"/>
    <property type="molecule type" value="Genomic_DNA"/>
</dbReference>
<dbReference type="Proteomes" id="UP000193804">
    <property type="component" value="Unassembled WGS sequence"/>
</dbReference>
<dbReference type="InterPro" id="IPR036052">
    <property type="entry name" value="TrpB-like_PALP_sf"/>
</dbReference>
<evidence type="ECO:0000313" key="7">
    <source>
        <dbReference type="Proteomes" id="UP000193804"/>
    </source>
</evidence>
<evidence type="ECO:0000313" key="6">
    <source>
        <dbReference type="EMBL" id="SMG43438.1"/>
    </source>
</evidence>
<dbReference type="GO" id="GO:0070179">
    <property type="term" value="P:D-serine biosynthetic process"/>
    <property type="evidence" value="ECO:0007669"/>
    <property type="project" value="TreeGrafter"/>
</dbReference>
<keyword evidence="4" id="KW-0456">Lyase</keyword>
<reference evidence="7" key="1">
    <citation type="submission" date="2017-04" db="EMBL/GenBank/DDBJ databases">
        <authorList>
            <person name="Varghese N."/>
            <person name="Submissions S."/>
        </authorList>
    </citation>
    <scope>NUCLEOTIDE SEQUENCE [LARGE SCALE GENOMIC DNA]</scope>
    <source>
        <strain evidence="7">DSM 4125</strain>
    </source>
</reference>
<organism evidence="6 7">
    <name type="scientific">Marivirga sericea</name>
    <dbReference type="NCBI Taxonomy" id="1028"/>
    <lineage>
        <taxon>Bacteria</taxon>
        <taxon>Pseudomonadati</taxon>
        <taxon>Bacteroidota</taxon>
        <taxon>Cytophagia</taxon>
        <taxon>Cytophagales</taxon>
        <taxon>Marivirgaceae</taxon>
        <taxon>Marivirga</taxon>
    </lineage>
</organism>
<dbReference type="InterPro" id="IPR001926">
    <property type="entry name" value="TrpB-like_PALP"/>
</dbReference>
<dbReference type="GO" id="GO:0005524">
    <property type="term" value="F:ATP binding"/>
    <property type="evidence" value="ECO:0007669"/>
    <property type="project" value="TreeGrafter"/>
</dbReference>
<comment type="similarity">
    <text evidence="2">Belongs to the serine/threonine dehydratase family.</text>
</comment>
<dbReference type="SUPFAM" id="SSF53686">
    <property type="entry name" value="Tryptophan synthase beta subunit-like PLP-dependent enzymes"/>
    <property type="match status" value="1"/>
</dbReference>
<dbReference type="GO" id="GO:0030170">
    <property type="term" value="F:pyridoxal phosphate binding"/>
    <property type="evidence" value="ECO:0007669"/>
    <property type="project" value="TreeGrafter"/>
</dbReference>
<dbReference type="FunFam" id="3.40.50.1100:FF:000007">
    <property type="entry name" value="L-threonine dehydratase catabolic TdcB"/>
    <property type="match status" value="1"/>
</dbReference>
<feature type="domain" description="Tryptophan synthase beta chain-like PALP" evidence="5">
    <location>
        <begin position="22"/>
        <end position="307"/>
    </location>
</feature>
<dbReference type="PANTHER" id="PTHR43050:SF1">
    <property type="entry name" value="SERINE RACEMASE"/>
    <property type="match status" value="1"/>
</dbReference>
<dbReference type="OrthoDB" id="9811476at2"/>